<organism evidence="2 3">
    <name type="scientific">Thermomonas brevis</name>
    <dbReference type="NCBI Taxonomy" id="215691"/>
    <lineage>
        <taxon>Bacteria</taxon>
        <taxon>Pseudomonadati</taxon>
        <taxon>Pseudomonadota</taxon>
        <taxon>Gammaproteobacteria</taxon>
        <taxon>Lysobacterales</taxon>
        <taxon>Lysobacteraceae</taxon>
        <taxon>Thermomonas</taxon>
    </lineage>
</organism>
<sequence>MPKTPAPAQDLIDRLQEDWSRERPELATGAMGVVGRVIHLGHRFEADATRVLAPFGLHYTDLDVLATLRRSGRPYRLSPSQLQASVLLTSGAMTACLGRLERAGLIARTPSEHDRRSIHAELTPAGRALVDKALPLRFAEADRRVAGLNQAERKELARLLRKLTLATDAD</sequence>
<dbReference type="RefSeq" id="WP_187571661.1">
    <property type="nucleotide sequence ID" value="NZ_CP060711.1"/>
</dbReference>
<dbReference type="InterPro" id="IPR036388">
    <property type="entry name" value="WH-like_DNA-bd_sf"/>
</dbReference>
<dbReference type="InterPro" id="IPR036390">
    <property type="entry name" value="WH_DNA-bd_sf"/>
</dbReference>
<accession>A0A7G9QX42</accession>
<evidence type="ECO:0000313" key="2">
    <source>
        <dbReference type="EMBL" id="QNN47917.1"/>
    </source>
</evidence>
<feature type="domain" description="HTH marR-type" evidence="1">
    <location>
        <begin position="30"/>
        <end position="165"/>
    </location>
</feature>
<dbReference type="PRINTS" id="PR00598">
    <property type="entry name" value="HTHMARR"/>
</dbReference>
<gene>
    <name evidence="2" type="ORF">H9L17_07270</name>
</gene>
<name>A0A7G9QX42_9GAMM</name>
<reference evidence="2 3" key="1">
    <citation type="submission" date="2020-08" db="EMBL/GenBank/DDBJ databases">
        <title>Genome sequence of Thermomonas brevis KACC 16975T.</title>
        <authorList>
            <person name="Hyun D.-W."/>
            <person name="Bae J.-W."/>
        </authorList>
    </citation>
    <scope>NUCLEOTIDE SEQUENCE [LARGE SCALE GENOMIC DNA]</scope>
    <source>
        <strain evidence="2 3">KACC 16975</strain>
    </source>
</reference>
<dbReference type="Gene3D" id="1.10.10.10">
    <property type="entry name" value="Winged helix-like DNA-binding domain superfamily/Winged helix DNA-binding domain"/>
    <property type="match status" value="1"/>
</dbReference>
<dbReference type="Proteomes" id="UP000515977">
    <property type="component" value="Chromosome"/>
</dbReference>
<dbReference type="Pfam" id="PF12802">
    <property type="entry name" value="MarR_2"/>
    <property type="match status" value="1"/>
</dbReference>
<evidence type="ECO:0000259" key="1">
    <source>
        <dbReference type="PROSITE" id="PS50995"/>
    </source>
</evidence>
<dbReference type="PROSITE" id="PS50995">
    <property type="entry name" value="HTH_MARR_2"/>
    <property type="match status" value="1"/>
</dbReference>
<dbReference type="GO" id="GO:0003700">
    <property type="term" value="F:DNA-binding transcription factor activity"/>
    <property type="evidence" value="ECO:0007669"/>
    <property type="project" value="InterPro"/>
</dbReference>
<dbReference type="SUPFAM" id="SSF46785">
    <property type="entry name" value="Winged helix' DNA-binding domain"/>
    <property type="match status" value="1"/>
</dbReference>
<dbReference type="EMBL" id="CP060711">
    <property type="protein sequence ID" value="QNN47917.1"/>
    <property type="molecule type" value="Genomic_DNA"/>
</dbReference>
<dbReference type="InterPro" id="IPR000835">
    <property type="entry name" value="HTH_MarR-typ"/>
</dbReference>
<dbReference type="InterPro" id="IPR039422">
    <property type="entry name" value="MarR/SlyA-like"/>
</dbReference>
<keyword evidence="3" id="KW-1185">Reference proteome</keyword>
<evidence type="ECO:0000313" key="3">
    <source>
        <dbReference type="Proteomes" id="UP000515977"/>
    </source>
</evidence>
<protein>
    <submittedName>
        <fullName evidence="2">MarR family transcriptional regulator</fullName>
    </submittedName>
</protein>
<dbReference type="AlphaFoldDB" id="A0A7G9QX42"/>
<dbReference type="KEGG" id="tbv:H9L17_07270"/>
<proteinExistence type="predicted"/>
<dbReference type="GO" id="GO:0006950">
    <property type="term" value="P:response to stress"/>
    <property type="evidence" value="ECO:0007669"/>
    <property type="project" value="TreeGrafter"/>
</dbReference>
<dbReference type="PANTHER" id="PTHR33164:SF104">
    <property type="entry name" value="TRANSCRIPTIONAL REGULATORY PROTEIN"/>
    <property type="match status" value="1"/>
</dbReference>
<dbReference type="SMART" id="SM00347">
    <property type="entry name" value="HTH_MARR"/>
    <property type="match status" value="1"/>
</dbReference>
<dbReference type="PANTHER" id="PTHR33164">
    <property type="entry name" value="TRANSCRIPTIONAL REGULATOR, MARR FAMILY"/>
    <property type="match status" value="1"/>
</dbReference>